<proteinExistence type="predicted"/>
<dbReference type="EMBL" id="BART01036423">
    <property type="protein sequence ID" value="GAH10815.1"/>
    <property type="molecule type" value="Genomic_DNA"/>
</dbReference>
<dbReference type="Gene3D" id="3.40.50.300">
    <property type="entry name" value="P-loop containing nucleotide triphosphate hydrolases"/>
    <property type="match status" value="1"/>
</dbReference>
<name>X1DRC4_9ZZZZ</name>
<dbReference type="AlphaFoldDB" id="X1DRC4"/>
<feature type="non-terminal residue" evidence="1">
    <location>
        <position position="1"/>
    </location>
</feature>
<dbReference type="SUPFAM" id="SSF52540">
    <property type="entry name" value="P-loop containing nucleoside triphosphate hydrolases"/>
    <property type="match status" value="1"/>
</dbReference>
<sequence>ENFFLETSAKTGLNIEKAFELLSQHIIDRFSSDQEED</sequence>
<protein>
    <submittedName>
        <fullName evidence="1">Uncharacterized protein</fullName>
    </submittedName>
</protein>
<reference evidence="1" key="1">
    <citation type="journal article" date="2014" name="Front. Microbiol.">
        <title>High frequency of phylogenetically diverse reductive dehalogenase-homologous genes in deep subseafloor sedimentary metagenomes.</title>
        <authorList>
            <person name="Kawai M."/>
            <person name="Futagami T."/>
            <person name="Toyoda A."/>
            <person name="Takaki Y."/>
            <person name="Nishi S."/>
            <person name="Hori S."/>
            <person name="Arai W."/>
            <person name="Tsubouchi T."/>
            <person name="Morono Y."/>
            <person name="Uchiyama I."/>
            <person name="Ito T."/>
            <person name="Fujiyama A."/>
            <person name="Inagaki F."/>
            <person name="Takami H."/>
        </authorList>
    </citation>
    <scope>NUCLEOTIDE SEQUENCE</scope>
    <source>
        <strain evidence="1">Expedition CK06-06</strain>
    </source>
</reference>
<comment type="caution">
    <text evidence="1">The sequence shown here is derived from an EMBL/GenBank/DDBJ whole genome shotgun (WGS) entry which is preliminary data.</text>
</comment>
<gene>
    <name evidence="1" type="ORF">S01H4_61431</name>
</gene>
<dbReference type="InterPro" id="IPR027417">
    <property type="entry name" value="P-loop_NTPase"/>
</dbReference>
<organism evidence="1">
    <name type="scientific">marine sediment metagenome</name>
    <dbReference type="NCBI Taxonomy" id="412755"/>
    <lineage>
        <taxon>unclassified sequences</taxon>
        <taxon>metagenomes</taxon>
        <taxon>ecological metagenomes</taxon>
    </lineage>
</organism>
<evidence type="ECO:0000313" key="1">
    <source>
        <dbReference type="EMBL" id="GAH10815.1"/>
    </source>
</evidence>
<accession>X1DRC4</accession>